<keyword evidence="4 8" id="KW-0812">Transmembrane</keyword>
<feature type="domain" description="Cation/H+ exchanger transmembrane" evidence="9">
    <location>
        <begin position="14"/>
        <end position="388"/>
    </location>
</feature>
<evidence type="ECO:0000256" key="1">
    <source>
        <dbReference type="ARBA" id="ARBA00004651"/>
    </source>
</evidence>
<feature type="transmembrane region" description="Helical" evidence="8">
    <location>
        <begin position="223"/>
        <end position="240"/>
    </location>
</feature>
<dbReference type="EMBL" id="JBHSXX010000001">
    <property type="protein sequence ID" value="MFC6870391.1"/>
    <property type="molecule type" value="Genomic_DNA"/>
</dbReference>
<dbReference type="Proteomes" id="UP001596337">
    <property type="component" value="Unassembled WGS sequence"/>
</dbReference>
<keyword evidence="7 8" id="KW-0472">Membrane</keyword>
<feature type="transmembrane region" description="Helical" evidence="8">
    <location>
        <begin position="300"/>
        <end position="322"/>
    </location>
</feature>
<feature type="transmembrane region" description="Helical" evidence="8">
    <location>
        <begin position="334"/>
        <end position="355"/>
    </location>
</feature>
<protein>
    <submittedName>
        <fullName evidence="10">Cation:proton antiporter</fullName>
    </submittedName>
</protein>
<evidence type="ECO:0000256" key="5">
    <source>
        <dbReference type="ARBA" id="ARBA00022989"/>
    </source>
</evidence>
<sequence>MIDLVVLAAVVLGFGLISGKAQGTSLTPPMAFVAAGLLLGAGGLGVLTGTVDTTALRILAEATLVLVLFSDAVRIELPLLRAEYHFPLRLLAVGMPLALGLGTLLAALVFPGIGWWEAALVAAVLVPTDAALGAAVVSDRRLPVRIRQSINVESGLNDGIALPVVMLLVSVVASAEEGIESASWWVGFAARQIGFGLFAGLVVGFAGGWLLRRIDAAGWINATYRRLIVVAIAALAYGLAELATGNGFIAAFAAGLCFGAVAREQCPYVHEFAEREGELLSMLTFTMFGAVILGPRLDDVTWPVVGYAVGSLVLVRGLAVTVAMVGSKVRWETVAFLGWFGPRGLASILFALLVVERAGVAVADQVLLITSVTVLLSVVTHGVTAAPWSRGYGRRAARLAAGAPEHVDVTQHYVRYQHTER</sequence>
<evidence type="ECO:0000256" key="4">
    <source>
        <dbReference type="ARBA" id="ARBA00022692"/>
    </source>
</evidence>
<evidence type="ECO:0000256" key="6">
    <source>
        <dbReference type="ARBA" id="ARBA00023065"/>
    </source>
</evidence>
<feature type="transmembrane region" description="Helical" evidence="8">
    <location>
        <begin position="193"/>
        <end position="211"/>
    </location>
</feature>
<keyword evidence="3" id="KW-0050">Antiport</keyword>
<evidence type="ECO:0000259" key="9">
    <source>
        <dbReference type="Pfam" id="PF00999"/>
    </source>
</evidence>
<keyword evidence="11" id="KW-1185">Reference proteome</keyword>
<gene>
    <name evidence="10" type="ORF">ACFQGD_24960</name>
</gene>
<feature type="transmembrane region" description="Helical" evidence="8">
    <location>
        <begin position="90"/>
        <end position="113"/>
    </location>
</feature>
<feature type="transmembrane region" description="Helical" evidence="8">
    <location>
        <begin position="29"/>
        <end position="47"/>
    </location>
</feature>
<keyword evidence="2" id="KW-0813">Transport</keyword>
<comment type="caution">
    <text evidence="10">The sequence shown here is derived from an EMBL/GenBank/DDBJ whole genome shotgun (WGS) entry which is preliminary data.</text>
</comment>
<feature type="transmembrane region" description="Helical" evidence="8">
    <location>
        <begin position="119"/>
        <end position="138"/>
    </location>
</feature>
<accession>A0ABW2C4W1</accession>
<dbReference type="Pfam" id="PF00999">
    <property type="entry name" value="Na_H_Exchanger"/>
    <property type="match status" value="1"/>
</dbReference>
<evidence type="ECO:0000256" key="7">
    <source>
        <dbReference type="ARBA" id="ARBA00023136"/>
    </source>
</evidence>
<dbReference type="PANTHER" id="PTHR32507:SF8">
    <property type="entry name" value="CNH1P"/>
    <property type="match status" value="1"/>
</dbReference>
<proteinExistence type="predicted"/>
<evidence type="ECO:0000256" key="2">
    <source>
        <dbReference type="ARBA" id="ARBA00022448"/>
    </source>
</evidence>
<organism evidence="10 11">
    <name type="scientific">Haloechinothrix salitolerans</name>
    <dbReference type="NCBI Taxonomy" id="926830"/>
    <lineage>
        <taxon>Bacteria</taxon>
        <taxon>Bacillati</taxon>
        <taxon>Actinomycetota</taxon>
        <taxon>Actinomycetes</taxon>
        <taxon>Pseudonocardiales</taxon>
        <taxon>Pseudonocardiaceae</taxon>
        <taxon>Haloechinothrix</taxon>
    </lineage>
</organism>
<evidence type="ECO:0000256" key="3">
    <source>
        <dbReference type="ARBA" id="ARBA00022449"/>
    </source>
</evidence>
<evidence type="ECO:0000256" key="8">
    <source>
        <dbReference type="SAM" id="Phobius"/>
    </source>
</evidence>
<keyword evidence="6" id="KW-0406">Ion transport</keyword>
<evidence type="ECO:0000313" key="10">
    <source>
        <dbReference type="EMBL" id="MFC6870391.1"/>
    </source>
</evidence>
<feature type="transmembrane region" description="Helical" evidence="8">
    <location>
        <begin position="150"/>
        <end position="173"/>
    </location>
</feature>
<comment type="subcellular location">
    <subcellularLocation>
        <location evidence="1">Cell membrane</location>
        <topology evidence="1">Multi-pass membrane protein</topology>
    </subcellularLocation>
</comment>
<dbReference type="InterPro" id="IPR006153">
    <property type="entry name" value="Cation/H_exchanger_TM"/>
</dbReference>
<keyword evidence="5 8" id="KW-1133">Transmembrane helix</keyword>
<feature type="transmembrane region" description="Helical" evidence="8">
    <location>
        <begin position="367"/>
        <end position="388"/>
    </location>
</feature>
<evidence type="ECO:0000313" key="11">
    <source>
        <dbReference type="Proteomes" id="UP001596337"/>
    </source>
</evidence>
<dbReference type="RefSeq" id="WP_345395224.1">
    <property type="nucleotide sequence ID" value="NZ_BAABLA010000023.1"/>
</dbReference>
<dbReference type="PANTHER" id="PTHR32507">
    <property type="entry name" value="NA(+)/H(+) ANTIPORTER 1"/>
    <property type="match status" value="1"/>
</dbReference>
<name>A0ABW2C4W1_9PSEU</name>
<reference evidence="11" key="1">
    <citation type="journal article" date="2019" name="Int. J. Syst. Evol. Microbiol.">
        <title>The Global Catalogue of Microorganisms (GCM) 10K type strain sequencing project: providing services to taxonomists for standard genome sequencing and annotation.</title>
        <authorList>
            <consortium name="The Broad Institute Genomics Platform"/>
            <consortium name="The Broad Institute Genome Sequencing Center for Infectious Disease"/>
            <person name="Wu L."/>
            <person name="Ma J."/>
        </authorList>
    </citation>
    <scope>NUCLEOTIDE SEQUENCE [LARGE SCALE GENOMIC DNA]</scope>
    <source>
        <strain evidence="11">KCTC 32255</strain>
    </source>
</reference>